<evidence type="ECO:0000256" key="5">
    <source>
        <dbReference type="SAM" id="Phobius"/>
    </source>
</evidence>
<protein>
    <submittedName>
        <fullName evidence="7">ABC-2 type transport system permease protein</fullName>
    </submittedName>
</protein>
<dbReference type="PANTHER" id="PTHR43229:SF6">
    <property type="entry name" value="ABC-TYPE MULTIDRUG TRANSPORT SYSTEM, PERMEASE COMPONENT"/>
    <property type="match status" value="1"/>
</dbReference>
<keyword evidence="4 5" id="KW-0472">Membrane</keyword>
<sequence length="236" mass="25913">MNMTRAMAIFEKDLKEFMKNMMLFTSVLIPILMAVFFSRVGIGAGAEGEIPPEILGILAGVVFSAVMFSAVMTMIAEENEKDTLRGLLQSPATIIDIILGKSMVVTLMTIISLVASIIIIGPENYWTVENIISLVLTGLFFLNVGIGLGLIVKSVATTSVYIIPIMFIFGFTPYIEMLVSDADSTAIKIAEYFPIYQHMFVLEGSGGAMEFIILAAWVAVSFLLVLWAFNKRKNDE</sequence>
<organism evidence="7 8">
    <name type="scientific">Jeotgalicoccus halotolerans</name>
    <dbReference type="NCBI Taxonomy" id="157227"/>
    <lineage>
        <taxon>Bacteria</taxon>
        <taxon>Bacillati</taxon>
        <taxon>Bacillota</taxon>
        <taxon>Bacilli</taxon>
        <taxon>Bacillales</taxon>
        <taxon>Staphylococcaceae</taxon>
        <taxon>Jeotgalicoccus</taxon>
    </lineage>
</organism>
<evidence type="ECO:0000313" key="8">
    <source>
        <dbReference type="Proteomes" id="UP000257076"/>
    </source>
</evidence>
<keyword evidence="2 5" id="KW-0812">Transmembrane</keyword>
<evidence type="ECO:0000259" key="6">
    <source>
        <dbReference type="Pfam" id="PF12698"/>
    </source>
</evidence>
<feature type="transmembrane region" description="Helical" evidence="5">
    <location>
        <begin position="131"/>
        <end position="152"/>
    </location>
</feature>
<evidence type="ECO:0000256" key="1">
    <source>
        <dbReference type="ARBA" id="ARBA00004141"/>
    </source>
</evidence>
<dbReference type="OrthoDB" id="3182222at2"/>
<evidence type="ECO:0000256" key="3">
    <source>
        <dbReference type="ARBA" id="ARBA00022989"/>
    </source>
</evidence>
<accession>A0A3E0B2X8</accession>
<name>A0A3E0B2X8_9STAP</name>
<proteinExistence type="predicted"/>
<keyword evidence="8" id="KW-1185">Reference proteome</keyword>
<reference evidence="7 8" key="1">
    <citation type="submission" date="2018-08" db="EMBL/GenBank/DDBJ databases">
        <title>Genomic Encyclopedia of Type Strains, Phase IV (KMG-IV): sequencing the most valuable type-strain genomes for metagenomic binning, comparative biology and taxonomic classification.</title>
        <authorList>
            <person name="Goeker M."/>
        </authorList>
    </citation>
    <scope>NUCLEOTIDE SEQUENCE [LARGE SCALE GENOMIC DNA]</scope>
    <source>
        <strain evidence="7 8">DSM 17274</strain>
    </source>
</reference>
<dbReference type="GO" id="GO:0140359">
    <property type="term" value="F:ABC-type transporter activity"/>
    <property type="evidence" value="ECO:0007669"/>
    <property type="project" value="InterPro"/>
</dbReference>
<feature type="transmembrane region" description="Helical" evidence="5">
    <location>
        <begin position="97"/>
        <end position="119"/>
    </location>
</feature>
<comment type="subcellular location">
    <subcellularLocation>
        <location evidence="1">Membrane</location>
        <topology evidence="1">Multi-pass membrane protein</topology>
    </subcellularLocation>
</comment>
<evidence type="ECO:0000256" key="4">
    <source>
        <dbReference type="ARBA" id="ARBA00023136"/>
    </source>
</evidence>
<evidence type="ECO:0000256" key="2">
    <source>
        <dbReference type="ARBA" id="ARBA00022692"/>
    </source>
</evidence>
<comment type="caution">
    <text evidence="7">The sequence shown here is derived from an EMBL/GenBank/DDBJ whole genome shotgun (WGS) entry which is preliminary data.</text>
</comment>
<dbReference type="InterPro" id="IPR013525">
    <property type="entry name" value="ABC2_TM"/>
</dbReference>
<dbReference type="InterPro" id="IPR051784">
    <property type="entry name" value="Nod_factor_ABC_transporter"/>
</dbReference>
<dbReference type="Proteomes" id="UP000257076">
    <property type="component" value="Unassembled WGS sequence"/>
</dbReference>
<feature type="transmembrane region" description="Helical" evidence="5">
    <location>
        <begin position="54"/>
        <end position="76"/>
    </location>
</feature>
<feature type="transmembrane region" description="Helical" evidence="5">
    <location>
        <begin position="208"/>
        <end position="229"/>
    </location>
</feature>
<dbReference type="Pfam" id="PF12698">
    <property type="entry name" value="ABC2_membrane_3"/>
    <property type="match status" value="1"/>
</dbReference>
<dbReference type="RefSeq" id="WP_115883845.1">
    <property type="nucleotide sequence ID" value="NZ_CBCSHX010000003.1"/>
</dbReference>
<keyword evidence="3 5" id="KW-1133">Transmembrane helix</keyword>
<dbReference type="GO" id="GO:0016020">
    <property type="term" value="C:membrane"/>
    <property type="evidence" value="ECO:0007669"/>
    <property type="project" value="UniProtKB-SubCell"/>
</dbReference>
<feature type="transmembrane region" description="Helical" evidence="5">
    <location>
        <begin position="21"/>
        <end position="42"/>
    </location>
</feature>
<dbReference type="PANTHER" id="PTHR43229">
    <property type="entry name" value="NODULATION PROTEIN J"/>
    <property type="match status" value="1"/>
</dbReference>
<dbReference type="AlphaFoldDB" id="A0A3E0B2X8"/>
<feature type="transmembrane region" description="Helical" evidence="5">
    <location>
        <begin position="159"/>
        <end position="175"/>
    </location>
</feature>
<dbReference type="EMBL" id="QUMW01000002">
    <property type="protein sequence ID" value="REG26316.1"/>
    <property type="molecule type" value="Genomic_DNA"/>
</dbReference>
<feature type="domain" description="ABC-2 type transporter transmembrane" evidence="6">
    <location>
        <begin position="57"/>
        <end position="227"/>
    </location>
</feature>
<evidence type="ECO:0000313" key="7">
    <source>
        <dbReference type="EMBL" id="REG26316.1"/>
    </source>
</evidence>
<gene>
    <name evidence="7" type="ORF">DFR63_0120</name>
</gene>